<dbReference type="EnsemblPlants" id="OMERI01G21330.1">
    <property type="protein sequence ID" value="OMERI01G21330.1"/>
    <property type="gene ID" value="OMERI01G21330"/>
</dbReference>
<reference evidence="2" key="1">
    <citation type="submission" date="2015-04" db="UniProtKB">
        <authorList>
            <consortium name="EnsemblPlants"/>
        </authorList>
    </citation>
    <scope>IDENTIFICATION</scope>
</reference>
<evidence type="ECO:0000256" key="1">
    <source>
        <dbReference type="SAM" id="MobiDB-lite"/>
    </source>
</evidence>
<evidence type="ECO:0000313" key="2">
    <source>
        <dbReference type="EnsemblPlants" id="OMERI01G21330.1"/>
    </source>
</evidence>
<dbReference type="AlphaFoldDB" id="A0A0E0C4V3"/>
<evidence type="ECO:0000313" key="3">
    <source>
        <dbReference type="Proteomes" id="UP000008021"/>
    </source>
</evidence>
<accession>A0A0E0C4V3</accession>
<keyword evidence="3" id="KW-1185">Reference proteome</keyword>
<name>A0A0E0C4V3_9ORYZ</name>
<reference evidence="2" key="2">
    <citation type="submission" date="2018-05" db="EMBL/GenBank/DDBJ databases">
        <title>OmerRS3 (Oryza meridionalis Reference Sequence Version 3).</title>
        <authorList>
            <person name="Zhang J."/>
            <person name="Kudrna D."/>
            <person name="Lee S."/>
            <person name="Talag J."/>
            <person name="Welchert J."/>
            <person name="Wing R.A."/>
        </authorList>
    </citation>
    <scope>NUCLEOTIDE SEQUENCE [LARGE SCALE GENOMIC DNA]</scope>
    <source>
        <strain evidence="2">cv. OR44</strain>
    </source>
</reference>
<feature type="region of interest" description="Disordered" evidence="1">
    <location>
        <begin position="148"/>
        <end position="175"/>
    </location>
</feature>
<feature type="region of interest" description="Disordered" evidence="1">
    <location>
        <begin position="39"/>
        <end position="92"/>
    </location>
</feature>
<protein>
    <submittedName>
        <fullName evidence="2">Uncharacterized protein</fullName>
    </submittedName>
</protein>
<feature type="compositionally biased region" description="Low complexity" evidence="1">
    <location>
        <begin position="66"/>
        <end position="92"/>
    </location>
</feature>
<dbReference type="HOGENOM" id="CLU_077814_0_0_1"/>
<sequence>MTRPRTRPPPLLLWRGGLGERRGGGGGIMVGEAWVRRVRRQDEDVDEAPHGGRLRRRERGKRRPASRLPLSRSRTWAGTQRRTPPLTTRRVADASTDSLASLALRLCSCGVGALVDAVAEAAALWSTSEEVAVERSLHGGDTRWWEAHHARHRREGRGTSEEQEEEGRQPSAGPCDRVIDKLREGEVVVWRRGWLVGGETVVARVAEDDLDSSKQNFRMQLPGIKHTFYTWYVPLALLFLQYSALKETKIYGTLFKLLCLADAFSELSRTDGQTLVRDLQERKGKTL</sequence>
<dbReference type="Gramene" id="OMERI01G21330.1">
    <property type="protein sequence ID" value="OMERI01G21330.1"/>
    <property type="gene ID" value="OMERI01G21330"/>
</dbReference>
<dbReference type="Proteomes" id="UP000008021">
    <property type="component" value="Chromosome 1"/>
</dbReference>
<proteinExistence type="predicted"/>
<organism evidence="2">
    <name type="scientific">Oryza meridionalis</name>
    <dbReference type="NCBI Taxonomy" id="40149"/>
    <lineage>
        <taxon>Eukaryota</taxon>
        <taxon>Viridiplantae</taxon>
        <taxon>Streptophyta</taxon>
        <taxon>Embryophyta</taxon>
        <taxon>Tracheophyta</taxon>
        <taxon>Spermatophyta</taxon>
        <taxon>Magnoliopsida</taxon>
        <taxon>Liliopsida</taxon>
        <taxon>Poales</taxon>
        <taxon>Poaceae</taxon>
        <taxon>BOP clade</taxon>
        <taxon>Oryzoideae</taxon>
        <taxon>Oryzeae</taxon>
        <taxon>Oryzinae</taxon>
        <taxon>Oryza</taxon>
    </lineage>
</organism>
<feature type="compositionally biased region" description="Basic residues" evidence="1">
    <location>
        <begin position="52"/>
        <end position="65"/>
    </location>
</feature>